<accession>A0A0F4KNV5</accession>
<dbReference type="SUPFAM" id="SSF52058">
    <property type="entry name" value="L domain-like"/>
    <property type="match status" value="1"/>
</dbReference>
<proteinExistence type="predicted"/>
<dbReference type="Gene3D" id="2.60.40.4300">
    <property type="match status" value="1"/>
</dbReference>
<dbReference type="NCBIfam" id="TIGR02167">
    <property type="entry name" value="Liste_lipo_26"/>
    <property type="match status" value="4"/>
</dbReference>
<sequence>MYQISKRLTIAGAFLSLACGFLLTQQPTKAATTSQAAIPTTQVVKANSNVIGQGIDGTCKWDLVKDGDEVVLTIHTGQLDPGYLAGKISIDFSNEVTKIVIDPDVIAPKDSSSLFADFSNVKEFVGLSNLNTSQVTNMNAMFADCGAKELDLNGWNTSNVTDMSSMFSECEKLEKVNVKSFNTENVTNMSEMFFYCHHLHILDLSNFKTPKLETAYLMFIQCPLYYLDIRNFGNSKFHDYDMFQGSFICKLTVGPNLTNEYFPQPIELLVFDDNGIKKVVTGGYWTALNGPDKGTKIDFSEMRYVKRDQPVTYIIENKPLINPYNEYKTVTRTINLHLPSDFYNNEIVSFKQEAKIHRQVTINDDETKTYGEWSTDYWDEYNAPDIFGGSNPNPAKVAKQIVDGNTQDQTVDIYY</sequence>
<dbReference type="OrthoDB" id="370441at2"/>
<dbReference type="AlphaFoldDB" id="A0A0F4KNV5"/>
<protein>
    <recommendedName>
        <fullName evidence="4">Surface protein</fullName>
    </recommendedName>
</protein>
<dbReference type="PROSITE" id="PS51257">
    <property type="entry name" value="PROKAR_LIPOPROTEIN"/>
    <property type="match status" value="1"/>
</dbReference>
<comment type="caution">
    <text evidence="2">The sequence shown here is derived from an EMBL/GenBank/DDBJ whole genome shotgun (WGS) entry which is preliminary data.</text>
</comment>
<dbReference type="Pfam" id="PF03382">
    <property type="entry name" value="DUF285"/>
    <property type="match status" value="1"/>
</dbReference>
<dbReference type="InterPro" id="IPR032675">
    <property type="entry name" value="LRR_dom_sf"/>
</dbReference>
<gene>
    <name evidence="2" type="ORF">JG29_15950</name>
</gene>
<dbReference type="Gene3D" id="3.80.10.10">
    <property type="entry name" value="Ribonuclease Inhibitor"/>
    <property type="match status" value="1"/>
</dbReference>
<dbReference type="EMBL" id="JXBZ01000015">
    <property type="protein sequence ID" value="KJY48080.1"/>
    <property type="molecule type" value="Genomic_DNA"/>
</dbReference>
<keyword evidence="1" id="KW-0732">Signal</keyword>
<evidence type="ECO:0008006" key="4">
    <source>
        <dbReference type="Google" id="ProtNLM"/>
    </source>
</evidence>
<evidence type="ECO:0000256" key="1">
    <source>
        <dbReference type="SAM" id="SignalP"/>
    </source>
</evidence>
<dbReference type="STRING" id="1218508.JG29_15950"/>
<dbReference type="InterPro" id="IPR011889">
    <property type="entry name" value="Liste_lipo_26"/>
</dbReference>
<evidence type="ECO:0000313" key="2">
    <source>
        <dbReference type="EMBL" id="KJY48080.1"/>
    </source>
</evidence>
<feature type="chain" id="PRO_5002471551" description="Surface protein" evidence="1">
    <location>
        <begin position="31"/>
        <end position="415"/>
    </location>
</feature>
<dbReference type="InterPro" id="IPR005046">
    <property type="entry name" value="DUF285"/>
</dbReference>
<dbReference type="PATRIC" id="fig|1218508.4.peg.1641"/>
<dbReference type="RefSeq" id="WP_052696351.1">
    <property type="nucleotide sequence ID" value="NZ_JBHTHW010000006.1"/>
</dbReference>
<evidence type="ECO:0000313" key="3">
    <source>
        <dbReference type="Proteomes" id="UP000033695"/>
    </source>
</evidence>
<dbReference type="Proteomes" id="UP000033695">
    <property type="component" value="Unassembled WGS sequence"/>
</dbReference>
<organism evidence="2 3">
    <name type="scientific">Bombilactobacillus mellis</name>
    <dbReference type="NCBI Taxonomy" id="1218508"/>
    <lineage>
        <taxon>Bacteria</taxon>
        <taxon>Bacillati</taxon>
        <taxon>Bacillota</taxon>
        <taxon>Bacilli</taxon>
        <taxon>Lactobacillales</taxon>
        <taxon>Lactobacillaceae</taxon>
        <taxon>Bombilactobacillus</taxon>
    </lineage>
</organism>
<keyword evidence="3" id="KW-1185">Reference proteome</keyword>
<name>A0A0F4KNV5_9LACO</name>
<feature type="signal peptide" evidence="1">
    <location>
        <begin position="1"/>
        <end position="30"/>
    </location>
</feature>
<reference evidence="2 3" key="1">
    <citation type="submission" date="2014-12" db="EMBL/GenBank/DDBJ databases">
        <title>Comparative genomics of the lactic acid bacteria isolated from the honey bee gut.</title>
        <authorList>
            <person name="Ellegaard K.M."/>
            <person name="Tamarit D."/>
            <person name="Javelind E."/>
            <person name="Olofsson T."/>
            <person name="Andersson S.G."/>
            <person name="Vasquez A."/>
        </authorList>
    </citation>
    <scope>NUCLEOTIDE SEQUENCE [LARGE SCALE GENOMIC DNA]</scope>
    <source>
        <strain evidence="2 3">Hon2</strain>
    </source>
</reference>
<dbReference type="HOGENOM" id="CLU_665315_0_0_9"/>